<evidence type="ECO:0000256" key="1">
    <source>
        <dbReference type="ARBA" id="ARBA00004474"/>
    </source>
</evidence>
<organism evidence="3 4">
    <name type="scientific">Cuscuta europaea</name>
    <name type="common">European dodder</name>
    <dbReference type="NCBI Taxonomy" id="41803"/>
    <lineage>
        <taxon>Eukaryota</taxon>
        <taxon>Viridiplantae</taxon>
        <taxon>Streptophyta</taxon>
        <taxon>Embryophyta</taxon>
        <taxon>Tracheophyta</taxon>
        <taxon>Spermatophyta</taxon>
        <taxon>Magnoliopsida</taxon>
        <taxon>eudicotyledons</taxon>
        <taxon>Gunneridae</taxon>
        <taxon>Pentapetalae</taxon>
        <taxon>asterids</taxon>
        <taxon>lamiids</taxon>
        <taxon>Solanales</taxon>
        <taxon>Convolvulaceae</taxon>
        <taxon>Cuscuteae</taxon>
        <taxon>Cuscuta</taxon>
        <taxon>Cuscuta subgen. Cuscuta</taxon>
    </lineage>
</organism>
<dbReference type="OrthoDB" id="1930718at2759"/>
<reference evidence="3" key="1">
    <citation type="submission" date="2022-07" db="EMBL/GenBank/DDBJ databases">
        <authorList>
            <person name="Macas J."/>
            <person name="Novak P."/>
            <person name="Neumann P."/>
        </authorList>
    </citation>
    <scope>NUCLEOTIDE SEQUENCE</scope>
</reference>
<dbReference type="AlphaFoldDB" id="A0A9P0YMK0"/>
<dbReference type="Pfam" id="PF21530">
    <property type="entry name" value="Pif1_2B_dom"/>
    <property type="match status" value="1"/>
</dbReference>
<evidence type="ECO:0000313" key="4">
    <source>
        <dbReference type="Proteomes" id="UP001152484"/>
    </source>
</evidence>
<feature type="domain" description="DNA helicase Pif1-like 2B" evidence="2">
    <location>
        <begin position="1"/>
        <end position="22"/>
    </location>
</feature>
<dbReference type="PANTHER" id="PTHR23274">
    <property type="entry name" value="DNA HELICASE-RELATED"/>
    <property type="match status" value="1"/>
</dbReference>
<gene>
    <name evidence="3" type="ORF">CEURO_LOCUS2918</name>
</gene>
<dbReference type="GO" id="GO:0005657">
    <property type="term" value="C:replication fork"/>
    <property type="evidence" value="ECO:0007669"/>
    <property type="project" value="TreeGrafter"/>
</dbReference>
<comment type="subcellular location">
    <subcellularLocation>
        <location evidence="1">Plastid</location>
    </subcellularLocation>
</comment>
<sequence>MLMRNIDHTVGLCNGTRLMETKLETHIIETQMMSGSNAGEKYLILRLSLTPTDLKLPFTFQHRQFPLMVSYAMMINKSQGQSLERVGLFLRRPVFTHGQLYVAVSRVTNPSGLKFVICDDDGQ</sequence>
<dbReference type="InterPro" id="IPR027417">
    <property type="entry name" value="P-loop_NTPase"/>
</dbReference>
<evidence type="ECO:0000259" key="2">
    <source>
        <dbReference type="Pfam" id="PF21530"/>
    </source>
</evidence>
<dbReference type="Proteomes" id="UP001152484">
    <property type="component" value="Unassembled WGS sequence"/>
</dbReference>
<name>A0A9P0YMK0_CUSEU</name>
<keyword evidence="4" id="KW-1185">Reference proteome</keyword>
<dbReference type="PANTHER" id="PTHR23274:SF48">
    <property type="entry name" value="ATP-DEPENDENT DNA HELICASE"/>
    <property type="match status" value="1"/>
</dbReference>
<dbReference type="EMBL" id="CAMAPE010000005">
    <property type="protein sequence ID" value="CAH9068716.1"/>
    <property type="molecule type" value="Genomic_DNA"/>
</dbReference>
<feature type="non-terminal residue" evidence="3">
    <location>
        <position position="123"/>
    </location>
</feature>
<evidence type="ECO:0000313" key="3">
    <source>
        <dbReference type="EMBL" id="CAH9068716.1"/>
    </source>
</evidence>
<dbReference type="SUPFAM" id="SSF52540">
    <property type="entry name" value="P-loop containing nucleoside triphosphate hydrolases"/>
    <property type="match status" value="1"/>
</dbReference>
<comment type="caution">
    <text evidence="3">The sequence shown here is derived from an EMBL/GenBank/DDBJ whole genome shotgun (WGS) entry which is preliminary data.</text>
</comment>
<dbReference type="CDD" id="cd18809">
    <property type="entry name" value="SF1_C_RecD"/>
    <property type="match status" value="1"/>
</dbReference>
<proteinExistence type="predicted"/>
<accession>A0A9P0YMK0</accession>
<dbReference type="GO" id="GO:0009536">
    <property type="term" value="C:plastid"/>
    <property type="evidence" value="ECO:0007669"/>
    <property type="project" value="UniProtKB-SubCell"/>
</dbReference>
<dbReference type="GO" id="GO:0006260">
    <property type="term" value="P:DNA replication"/>
    <property type="evidence" value="ECO:0007669"/>
    <property type="project" value="TreeGrafter"/>
</dbReference>
<dbReference type="InterPro" id="IPR049163">
    <property type="entry name" value="Pif1-like_2B_dom"/>
</dbReference>
<protein>
    <recommendedName>
        <fullName evidence="2">DNA helicase Pif1-like 2B domain-containing protein</fullName>
    </recommendedName>
</protein>